<dbReference type="PANTHER" id="PTHR12147:SF26">
    <property type="entry name" value="PEPTIDASE M28 DOMAIN-CONTAINING PROTEIN"/>
    <property type="match status" value="1"/>
</dbReference>
<accession>A0A6C0GPU8</accession>
<name>A0A6C0GPU8_9BACT</name>
<dbReference type="PANTHER" id="PTHR12147">
    <property type="entry name" value="METALLOPEPTIDASE M28 FAMILY MEMBER"/>
    <property type="match status" value="1"/>
</dbReference>
<evidence type="ECO:0000313" key="2">
    <source>
        <dbReference type="EMBL" id="QHT70095.1"/>
    </source>
</evidence>
<sequence length="265" mass="30240">MYLLEIVKSLEGRSTRERFELITQMLNQWHIPHKIQSYASGRNILVQSYHKKWIGIGSHIDAVRNSPGANDNASAIAVCLEILHRMQENAVKHTGVSVFFFDEEETGLKGSKAYVGEYGIKNMMGLINLEMVGMGDRFALWPLDALSQGKVLQTFEQVAADRNIFTRRFDKIVTNTADHVSFANAGSKDVFSLTCISEKDVDVAYHYYKAQEFDVDMETLRDIMKQAPIFQHYHQPTDLSIYLSEESLQLTANTLWQTLLALDRR</sequence>
<gene>
    <name evidence="2" type="ORF">GXP67_27335</name>
</gene>
<evidence type="ECO:0000259" key="1">
    <source>
        <dbReference type="Pfam" id="PF04389"/>
    </source>
</evidence>
<dbReference type="GO" id="GO:0006508">
    <property type="term" value="P:proteolysis"/>
    <property type="evidence" value="ECO:0007669"/>
    <property type="project" value="InterPro"/>
</dbReference>
<reference evidence="2 3" key="1">
    <citation type="submission" date="2020-01" db="EMBL/GenBank/DDBJ databases">
        <authorList>
            <person name="Kim M.K."/>
        </authorList>
    </citation>
    <scope>NUCLEOTIDE SEQUENCE [LARGE SCALE GENOMIC DNA]</scope>
    <source>
        <strain evidence="2 3">172606-1</strain>
    </source>
</reference>
<dbReference type="EMBL" id="CP048222">
    <property type="protein sequence ID" value="QHT70095.1"/>
    <property type="molecule type" value="Genomic_DNA"/>
</dbReference>
<dbReference type="AlphaFoldDB" id="A0A6C0GPU8"/>
<dbReference type="RefSeq" id="WP_162446078.1">
    <property type="nucleotide sequence ID" value="NZ_CP048222.1"/>
</dbReference>
<organism evidence="2 3">
    <name type="scientific">Rhodocytophaga rosea</name>
    <dbReference type="NCBI Taxonomy" id="2704465"/>
    <lineage>
        <taxon>Bacteria</taxon>
        <taxon>Pseudomonadati</taxon>
        <taxon>Bacteroidota</taxon>
        <taxon>Cytophagia</taxon>
        <taxon>Cytophagales</taxon>
        <taxon>Rhodocytophagaceae</taxon>
        <taxon>Rhodocytophaga</taxon>
    </lineage>
</organism>
<dbReference type="KEGG" id="rhoz:GXP67_27335"/>
<dbReference type="InterPro" id="IPR045175">
    <property type="entry name" value="M28_fam"/>
</dbReference>
<keyword evidence="3" id="KW-1185">Reference proteome</keyword>
<protein>
    <submittedName>
        <fullName evidence="2">Zn-dependent exopeptidase M28</fullName>
    </submittedName>
</protein>
<proteinExistence type="predicted"/>
<dbReference type="InterPro" id="IPR007484">
    <property type="entry name" value="Peptidase_M28"/>
</dbReference>
<dbReference type="Pfam" id="PF04389">
    <property type="entry name" value="Peptidase_M28"/>
    <property type="match status" value="1"/>
</dbReference>
<dbReference type="GO" id="GO:0008235">
    <property type="term" value="F:metalloexopeptidase activity"/>
    <property type="evidence" value="ECO:0007669"/>
    <property type="project" value="InterPro"/>
</dbReference>
<dbReference type="SUPFAM" id="SSF53187">
    <property type="entry name" value="Zn-dependent exopeptidases"/>
    <property type="match status" value="1"/>
</dbReference>
<feature type="domain" description="Peptidase M28" evidence="1">
    <location>
        <begin position="50"/>
        <end position="257"/>
    </location>
</feature>
<dbReference type="Proteomes" id="UP000480178">
    <property type="component" value="Chromosome"/>
</dbReference>
<dbReference type="Gene3D" id="3.40.630.10">
    <property type="entry name" value="Zn peptidases"/>
    <property type="match status" value="1"/>
</dbReference>
<evidence type="ECO:0000313" key="3">
    <source>
        <dbReference type="Proteomes" id="UP000480178"/>
    </source>
</evidence>